<feature type="region of interest" description="Disordered" evidence="4">
    <location>
        <begin position="102"/>
        <end position="137"/>
    </location>
</feature>
<dbReference type="InterPro" id="IPR035980">
    <property type="entry name" value="Ribosomal_bS6_sf"/>
</dbReference>
<dbReference type="GO" id="GO:1990904">
    <property type="term" value="C:ribonucleoprotein complex"/>
    <property type="evidence" value="ECO:0007669"/>
    <property type="project" value="UniProtKB-KW"/>
</dbReference>
<comment type="function">
    <text evidence="3">Binds together with bS18 to 16S ribosomal RNA.</text>
</comment>
<dbReference type="Proteomes" id="UP000176705">
    <property type="component" value="Unassembled WGS sequence"/>
</dbReference>
<comment type="similarity">
    <text evidence="1 3">Belongs to the bacterial ribosomal protein bS6 family.</text>
</comment>
<dbReference type="CDD" id="cd00473">
    <property type="entry name" value="bS6"/>
    <property type="match status" value="1"/>
</dbReference>
<sequence>MAADPKNYEIAYLINPDVAEDEVFGEAGKITASIQDAHGLVGRIEEPKRRRLAYPVRKHRQAYFGWTIFTIAPERIAEIEKRVRQEPNVVRFLICEEVKRPPPRAREPRLPRRVPAPRFGEVKPFAPAPPREEDKAKIEELDKQLEEILGK</sequence>
<dbReference type="NCBIfam" id="TIGR00166">
    <property type="entry name" value="S6"/>
    <property type="match status" value="1"/>
</dbReference>
<dbReference type="InterPro" id="IPR000529">
    <property type="entry name" value="Ribosomal_bS6"/>
</dbReference>
<dbReference type="SUPFAM" id="SSF54995">
    <property type="entry name" value="Ribosomal protein S6"/>
    <property type="match status" value="1"/>
</dbReference>
<dbReference type="GO" id="GO:0006412">
    <property type="term" value="P:translation"/>
    <property type="evidence" value="ECO:0007669"/>
    <property type="project" value="UniProtKB-UniRule"/>
</dbReference>
<dbReference type="InterPro" id="IPR020814">
    <property type="entry name" value="Ribosomal_S6_plastid/chlpt"/>
</dbReference>
<organism evidence="5 6">
    <name type="scientific">Candidatus Sungbacteria bacterium RIFCSPLOWO2_01_FULL_59_16</name>
    <dbReference type="NCBI Taxonomy" id="1802280"/>
    <lineage>
        <taxon>Bacteria</taxon>
        <taxon>Candidatus Sungiibacteriota</taxon>
    </lineage>
</organism>
<dbReference type="HAMAP" id="MF_00360">
    <property type="entry name" value="Ribosomal_bS6"/>
    <property type="match status" value="1"/>
</dbReference>
<dbReference type="EMBL" id="MHQS01000010">
    <property type="protein sequence ID" value="OHA08837.1"/>
    <property type="molecule type" value="Genomic_DNA"/>
</dbReference>
<evidence type="ECO:0000256" key="3">
    <source>
        <dbReference type="HAMAP-Rule" id="MF_00360"/>
    </source>
</evidence>
<comment type="caution">
    <text evidence="5">The sequence shown here is derived from an EMBL/GenBank/DDBJ whole genome shotgun (WGS) entry which is preliminary data.</text>
</comment>
<reference evidence="5 6" key="1">
    <citation type="journal article" date="2016" name="Nat. Commun.">
        <title>Thousands of microbial genomes shed light on interconnected biogeochemical processes in an aquifer system.</title>
        <authorList>
            <person name="Anantharaman K."/>
            <person name="Brown C.T."/>
            <person name="Hug L.A."/>
            <person name="Sharon I."/>
            <person name="Castelle C.J."/>
            <person name="Probst A.J."/>
            <person name="Thomas B.C."/>
            <person name="Singh A."/>
            <person name="Wilkins M.J."/>
            <person name="Karaoz U."/>
            <person name="Brodie E.L."/>
            <person name="Williams K.H."/>
            <person name="Hubbard S.S."/>
            <person name="Banfield J.F."/>
        </authorList>
    </citation>
    <scope>NUCLEOTIDE SEQUENCE [LARGE SCALE GENOMIC DNA]</scope>
</reference>
<keyword evidence="3" id="KW-0699">rRNA-binding</keyword>
<dbReference type="STRING" id="1802280.A3B37_00610"/>
<proteinExistence type="inferred from homology"/>
<dbReference type="GO" id="GO:0019843">
    <property type="term" value="F:rRNA binding"/>
    <property type="evidence" value="ECO:0007669"/>
    <property type="project" value="UniProtKB-UniRule"/>
</dbReference>
<keyword evidence="3" id="KW-0687">Ribonucleoprotein</keyword>
<dbReference type="GO" id="GO:0003735">
    <property type="term" value="F:structural constituent of ribosome"/>
    <property type="evidence" value="ECO:0007669"/>
    <property type="project" value="InterPro"/>
</dbReference>
<dbReference type="InterPro" id="IPR014717">
    <property type="entry name" value="Transl_elong_EF1B/ribsomal_bS6"/>
</dbReference>
<evidence type="ECO:0000313" key="6">
    <source>
        <dbReference type="Proteomes" id="UP000176705"/>
    </source>
</evidence>
<keyword evidence="3" id="KW-0694">RNA-binding</keyword>
<dbReference type="Gene3D" id="3.30.70.60">
    <property type="match status" value="1"/>
</dbReference>
<dbReference type="Pfam" id="PF01250">
    <property type="entry name" value="Ribosomal_S6"/>
    <property type="match status" value="1"/>
</dbReference>
<accession>A0A1G2LB32</accession>
<dbReference type="AlphaFoldDB" id="A0A1G2LB32"/>
<name>A0A1G2LB32_9BACT</name>
<protein>
    <recommendedName>
        <fullName evidence="2 3">Small ribosomal subunit protein bS6</fullName>
    </recommendedName>
</protein>
<evidence type="ECO:0000313" key="5">
    <source>
        <dbReference type="EMBL" id="OHA08837.1"/>
    </source>
</evidence>
<keyword evidence="3 5" id="KW-0689">Ribosomal protein</keyword>
<evidence type="ECO:0000256" key="1">
    <source>
        <dbReference type="ARBA" id="ARBA00009512"/>
    </source>
</evidence>
<evidence type="ECO:0000256" key="4">
    <source>
        <dbReference type="SAM" id="MobiDB-lite"/>
    </source>
</evidence>
<gene>
    <name evidence="3" type="primary">rpsF</name>
    <name evidence="5" type="ORF">A3B37_00610</name>
</gene>
<evidence type="ECO:0000256" key="2">
    <source>
        <dbReference type="ARBA" id="ARBA00035294"/>
    </source>
</evidence>
<dbReference type="GO" id="GO:0005840">
    <property type="term" value="C:ribosome"/>
    <property type="evidence" value="ECO:0007669"/>
    <property type="project" value="UniProtKB-KW"/>
</dbReference>